<organism evidence="2 3">
    <name type="scientific">Dactylosporangium sucinum</name>
    <dbReference type="NCBI Taxonomy" id="1424081"/>
    <lineage>
        <taxon>Bacteria</taxon>
        <taxon>Bacillati</taxon>
        <taxon>Actinomycetota</taxon>
        <taxon>Actinomycetes</taxon>
        <taxon>Micromonosporales</taxon>
        <taxon>Micromonosporaceae</taxon>
        <taxon>Dactylosporangium</taxon>
    </lineage>
</organism>
<evidence type="ECO:0000313" key="3">
    <source>
        <dbReference type="Proteomes" id="UP000642070"/>
    </source>
</evidence>
<proteinExistence type="predicted"/>
<dbReference type="Proteomes" id="UP000642070">
    <property type="component" value="Unassembled WGS sequence"/>
</dbReference>
<sequence length="48" mass="4975">MSRDNLRSALLGIGIAAVGVVMSDALARMTARALREPPARRRPAAGAS</sequence>
<keyword evidence="3" id="KW-1185">Reference proteome</keyword>
<accession>A0A917X6U7</accession>
<evidence type="ECO:0000313" key="1">
    <source>
        <dbReference type="EMBL" id="GGM77237.1"/>
    </source>
</evidence>
<evidence type="ECO:0000313" key="2">
    <source>
        <dbReference type="EMBL" id="GGM77921.1"/>
    </source>
</evidence>
<dbReference type="RefSeq" id="WP_190256559.1">
    <property type="nucleotide sequence ID" value="NZ_BMPI01000075.1"/>
</dbReference>
<gene>
    <name evidence="1" type="ORF">GCM10007977_093420</name>
    <name evidence="2" type="ORF">GCM10007977_094270</name>
</gene>
<reference evidence="2" key="1">
    <citation type="journal article" date="2014" name="Int. J. Syst. Evol. Microbiol.">
        <title>Complete genome sequence of Corynebacterium casei LMG S-19264T (=DSM 44701T), isolated from a smear-ripened cheese.</title>
        <authorList>
            <consortium name="US DOE Joint Genome Institute (JGI-PGF)"/>
            <person name="Walter F."/>
            <person name="Albersmeier A."/>
            <person name="Kalinowski J."/>
            <person name="Ruckert C."/>
        </authorList>
    </citation>
    <scope>NUCLEOTIDE SEQUENCE</scope>
    <source>
        <strain evidence="2">JCM 19831</strain>
    </source>
</reference>
<dbReference type="AlphaFoldDB" id="A0A917X6U7"/>
<protein>
    <submittedName>
        <fullName evidence="2">Uncharacterized protein</fullName>
    </submittedName>
</protein>
<comment type="caution">
    <text evidence="2">The sequence shown here is derived from an EMBL/GenBank/DDBJ whole genome shotgun (WGS) entry which is preliminary data.</text>
</comment>
<dbReference type="EMBL" id="BMPI01000076">
    <property type="protein sequence ID" value="GGM77921.1"/>
    <property type="molecule type" value="Genomic_DNA"/>
</dbReference>
<reference evidence="2" key="2">
    <citation type="submission" date="2020-09" db="EMBL/GenBank/DDBJ databases">
        <authorList>
            <person name="Sun Q."/>
            <person name="Ohkuma M."/>
        </authorList>
    </citation>
    <scope>NUCLEOTIDE SEQUENCE</scope>
    <source>
        <strain evidence="2">JCM 19831</strain>
    </source>
</reference>
<dbReference type="EMBL" id="BMPI01000075">
    <property type="protein sequence ID" value="GGM77237.1"/>
    <property type="molecule type" value="Genomic_DNA"/>
</dbReference>
<name>A0A917X6U7_9ACTN</name>